<dbReference type="InterPro" id="IPR029063">
    <property type="entry name" value="SAM-dependent_MTases_sf"/>
</dbReference>
<feature type="binding site" evidence="5">
    <location>
        <position position="268"/>
    </location>
    <ligand>
        <name>S-adenosyl-L-methionine</name>
        <dbReference type="ChEBI" id="CHEBI:59789"/>
    </ligand>
</feature>
<dbReference type="Proteomes" id="UP000005954">
    <property type="component" value="Unassembled WGS sequence"/>
</dbReference>
<dbReference type="InterPro" id="IPR001678">
    <property type="entry name" value="MeTrfase_RsmB-F_NOP2_dom"/>
</dbReference>
<accession>A3SNY2</accession>
<comment type="caution">
    <text evidence="7">The sequence shown here is derived from an EMBL/GenBank/DDBJ whole genome shotgun (WGS) entry which is preliminary data.</text>
</comment>
<feature type="binding site" evidence="5">
    <location>
        <position position="284"/>
    </location>
    <ligand>
        <name>S-adenosyl-L-methionine</name>
        <dbReference type="ChEBI" id="CHEBI:59789"/>
    </ligand>
</feature>
<dbReference type="GO" id="GO:0003723">
    <property type="term" value="F:RNA binding"/>
    <property type="evidence" value="ECO:0007669"/>
    <property type="project" value="UniProtKB-UniRule"/>
</dbReference>
<gene>
    <name evidence="7" type="ORF">ISM_14940</name>
</gene>
<dbReference type="InterPro" id="IPR054728">
    <property type="entry name" value="RsmB-like_ferredoxin"/>
</dbReference>
<dbReference type="PRINTS" id="PR02008">
    <property type="entry name" value="RCMTFAMILY"/>
</dbReference>
<keyword evidence="4 5" id="KW-0694">RNA-binding</keyword>
<dbReference type="EMBL" id="AALY01000002">
    <property type="protein sequence ID" value="EAP76172.1"/>
    <property type="molecule type" value="Genomic_DNA"/>
</dbReference>
<dbReference type="RefSeq" id="WP_009814997.1">
    <property type="nucleotide sequence ID" value="NZ_CH724156.1"/>
</dbReference>
<dbReference type="AlphaFoldDB" id="A3SNY2"/>
<feature type="domain" description="SAM-dependent MTase RsmB/NOP-type" evidence="6">
    <location>
        <begin position="131"/>
        <end position="384"/>
    </location>
</feature>
<dbReference type="eggNOG" id="COG0144">
    <property type="taxonomic scope" value="Bacteria"/>
</dbReference>
<evidence type="ECO:0000256" key="2">
    <source>
        <dbReference type="ARBA" id="ARBA00022679"/>
    </source>
</evidence>
<keyword evidence="8" id="KW-1185">Reference proteome</keyword>
<evidence type="ECO:0000259" key="6">
    <source>
        <dbReference type="PROSITE" id="PS51686"/>
    </source>
</evidence>
<feature type="active site" description="Nucleophile" evidence="5">
    <location>
        <position position="337"/>
    </location>
</feature>
<dbReference type="Pfam" id="PF22458">
    <property type="entry name" value="RsmF-B_ferredox"/>
    <property type="match status" value="1"/>
</dbReference>
<dbReference type="HOGENOM" id="CLU_005316_0_2_5"/>
<dbReference type="OrthoDB" id="9810297at2"/>
<name>A3SNY2_ROSNI</name>
<dbReference type="InterPro" id="IPR049560">
    <property type="entry name" value="MeTrfase_RsmB-F_NOP2_cat"/>
</dbReference>
<evidence type="ECO:0000256" key="1">
    <source>
        <dbReference type="ARBA" id="ARBA00022603"/>
    </source>
</evidence>
<evidence type="ECO:0000256" key="4">
    <source>
        <dbReference type="ARBA" id="ARBA00022884"/>
    </source>
</evidence>
<keyword evidence="1 5" id="KW-0489">Methyltransferase</keyword>
<dbReference type="Gene3D" id="3.40.50.150">
    <property type="entry name" value="Vaccinia Virus protein VP39"/>
    <property type="match status" value="1"/>
</dbReference>
<evidence type="ECO:0000256" key="3">
    <source>
        <dbReference type="ARBA" id="ARBA00022691"/>
    </source>
</evidence>
<dbReference type="GO" id="GO:0001510">
    <property type="term" value="P:RNA methylation"/>
    <property type="evidence" value="ECO:0007669"/>
    <property type="project" value="InterPro"/>
</dbReference>
<dbReference type="PANTHER" id="PTHR22807">
    <property type="entry name" value="NOP2 YEAST -RELATED NOL1/NOP2/FMU SUN DOMAIN-CONTAINING"/>
    <property type="match status" value="1"/>
</dbReference>
<dbReference type="PROSITE" id="PS51686">
    <property type="entry name" value="SAM_MT_RSMB_NOP"/>
    <property type="match status" value="1"/>
</dbReference>
<reference evidence="7 8" key="1">
    <citation type="submission" date="2005-12" db="EMBL/GenBank/DDBJ databases">
        <authorList>
            <person name="Moran M.A."/>
            <person name="Ferriera S."/>
            <person name="Johnson J."/>
            <person name="Kravitz S."/>
            <person name="Halpern A."/>
            <person name="Remington K."/>
            <person name="Beeson K."/>
            <person name="Tran B."/>
            <person name="Rogers Y.-H."/>
            <person name="Friedman R."/>
            <person name="Venter J.C."/>
        </authorList>
    </citation>
    <scope>NUCLEOTIDE SEQUENCE [LARGE SCALE GENOMIC DNA]</scope>
    <source>
        <strain evidence="8">ATCC BAA-591 / DSM 15170 / ISM</strain>
    </source>
</reference>
<comment type="caution">
    <text evidence="5">Lacks conserved residue(s) required for the propagation of feature annotation.</text>
</comment>
<dbReference type="STRING" id="89187.ISM_14940"/>
<evidence type="ECO:0000313" key="8">
    <source>
        <dbReference type="Proteomes" id="UP000005954"/>
    </source>
</evidence>
<dbReference type="SUPFAM" id="SSF53335">
    <property type="entry name" value="S-adenosyl-L-methionine-dependent methyltransferases"/>
    <property type="match status" value="1"/>
</dbReference>
<organism evidence="7 8">
    <name type="scientific">Roseovarius nubinhibens (strain ATCC BAA-591 / DSM 15170 / ISM)</name>
    <dbReference type="NCBI Taxonomy" id="89187"/>
    <lineage>
        <taxon>Bacteria</taxon>
        <taxon>Pseudomonadati</taxon>
        <taxon>Pseudomonadota</taxon>
        <taxon>Alphaproteobacteria</taxon>
        <taxon>Rhodobacterales</taxon>
        <taxon>Roseobacteraceae</taxon>
        <taxon>Roseovarius</taxon>
    </lineage>
</organism>
<dbReference type="CDD" id="cd02440">
    <property type="entry name" value="AdoMet_MTases"/>
    <property type="match status" value="1"/>
</dbReference>
<evidence type="ECO:0000256" key="5">
    <source>
        <dbReference type="PROSITE-ProRule" id="PRU01023"/>
    </source>
</evidence>
<keyword evidence="2 5" id="KW-0808">Transferase</keyword>
<dbReference type="InterPro" id="IPR023267">
    <property type="entry name" value="RCMT"/>
</dbReference>
<protein>
    <submittedName>
        <fullName evidence="7">NOL1/NOP2/sun family protein</fullName>
    </submittedName>
</protein>
<comment type="similarity">
    <text evidence="5">Belongs to the class I-like SAM-binding methyltransferase superfamily. RsmB/NOP family.</text>
</comment>
<feature type="binding site" evidence="5">
    <location>
        <position position="244"/>
    </location>
    <ligand>
        <name>S-adenosyl-L-methionine</name>
        <dbReference type="ChEBI" id="CHEBI:59789"/>
    </ligand>
</feature>
<dbReference type="GO" id="GO:0008173">
    <property type="term" value="F:RNA methyltransferase activity"/>
    <property type="evidence" value="ECO:0007669"/>
    <property type="project" value="InterPro"/>
</dbReference>
<sequence>MTPAARYQTAAEILDEILGGVAAEKALTNWARRARFAGSKDRAAVRDHVFDVLRQRQSCAARGGPDGRGLILGLLRGDGIDPDTVFTGDGYGPAVLSEAEREAGDAGDVLDLPAWIVAPMREALGEDFDRTEHALRERAPVMLRVNLAKSDPAAARAALADEGVIAEPVAGSATALVVTEGARRIRLGRAYLDGLVELQDGSSQAAVAALAGRAPARVLDYCAGGGGKSLALAALCSAEIYAHDADPARMSDLPERAARAGADITRLDREEIAGHAPYDLVICDVPCSGSGTWRRTPEMKWRFSEADLAALVQTQAEILDEAAAHVAPGGYLAYMTCSILAEENEAQAEGFGARHPGFALRGTRRWPVSASGDGFFLAQFERVS</sequence>
<evidence type="ECO:0000313" key="7">
    <source>
        <dbReference type="EMBL" id="EAP76172.1"/>
    </source>
</evidence>
<keyword evidence="3 5" id="KW-0949">S-adenosyl-L-methionine</keyword>
<dbReference type="PANTHER" id="PTHR22807:SF53">
    <property type="entry name" value="RIBOSOMAL RNA SMALL SUBUNIT METHYLTRANSFERASE B-RELATED"/>
    <property type="match status" value="1"/>
</dbReference>
<proteinExistence type="inferred from homology"/>
<dbReference type="Gene3D" id="3.30.70.1170">
    <property type="entry name" value="Sun protein, domain 3"/>
    <property type="match status" value="1"/>
</dbReference>
<dbReference type="Pfam" id="PF01189">
    <property type="entry name" value="Methyltr_RsmB-F"/>
    <property type="match status" value="1"/>
</dbReference>